<evidence type="ECO:0000313" key="4">
    <source>
        <dbReference type="EMBL" id="TLD71796.1"/>
    </source>
</evidence>
<evidence type="ECO:0000256" key="2">
    <source>
        <dbReference type="SAM" id="SignalP"/>
    </source>
</evidence>
<proteinExistence type="inferred from homology"/>
<dbReference type="SUPFAM" id="SSF50494">
    <property type="entry name" value="Trypsin-like serine proteases"/>
    <property type="match status" value="1"/>
</dbReference>
<dbReference type="PANTHER" id="PTHR22939">
    <property type="entry name" value="SERINE PROTEASE FAMILY S1C HTRA-RELATED"/>
    <property type="match status" value="1"/>
</dbReference>
<dbReference type="Proteomes" id="UP000306196">
    <property type="component" value="Unassembled WGS sequence"/>
</dbReference>
<keyword evidence="5" id="KW-1185">Reference proteome</keyword>
<dbReference type="InterPro" id="IPR001478">
    <property type="entry name" value="PDZ"/>
</dbReference>
<evidence type="ECO:0000313" key="5">
    <source>
        <dbReference type="Proteomes" id="UP000306196"/>
    </source>
</evidence>
<dbReference type="Pfam" id="PF13180">
    <property type="entry name" value="PDZ_2"/>
    <property type="match status" value="1"/>
</dbReference>
<reference evidence="4 5" key="1">
    <citation type="submission" date="2019-05" db="EMBL/GenBank/DDBJ databases">
        <title>Verrucobacter flavum gen. nov., sp. nov. a new member of the family Verrucomicrobiaceae.</title>
        <authorList>
            <person name="Szuroczki S."/>
            <person name="Abbaszade G."/>
            <person name="Szabo A."/>
            <person name="Felfoldi T."/>
            <person name="Schumann P."/>
            <person name="Boka K."/>
            <person name="Keki Z."/>
            <person name="Toumi M."/>
            <person name="Toth E."/>
        </authorList>
    </citation>
    <scope>NUCLEOTIDE SEQUENCE [LARGE SCALE GENOMIC DNA]</scope>
    <source>
        <strain evidence="4 5">MG-N-17</strain>
    </source>
</reference>
<sequence length="342" mass="37300">MAHKKLISALAFFSVALIALPVAADVLPPQQRTNGSATLQPLEPLRQSASSSRVAIGQSRDATLSGVFVAEDGYILTKASEAEQFKPWKIFLEDGTDLDARLVKRDQKLDLLLLKIERQGLKAIEWSQTIATQAGDWLCSLTDSGRQIRLGVLSAKSRNIPDSGVVLGVLMGPNEDEDGVLIEEVAEDSPAQLAGLKPADLVISIDGEPVTTNKMLNQMVNSRLAGDVVKLRYLREGNPGECEVRLASRSRVMMNWGGEDFANGGTSVRTDNFPKILQHEIPLQPADMGSALYNLDGQAIGLNIARVDRVTTYALPADLFSEDLQSWIKEDRERELPVGSRQ</sequence>
<dbReference type="Pfam" id="PF13365">
    <property type="entry name" value="Trypsin_2"/>
    <property type="match status" value="1"/>
</dbReference>
<dbReference type="SMART" id="SM00228">
    <property type="entry name" value="PDZ"/>
    <property type="match status" value="1"/>
</dbReference>
<organism evidence="4 5">
    <name type="scientific">Phragmitibacter flavus</name>
    <dbReference type="NCBI Taxonomy" id="2576071"/>
    <lineage>
        <taxon>Bacteria</taxon>
        <taxon>Pseudomonadati</taxon>
        <taxon>Verrucomicrobiota</taxon>
        <taxon>Verrucomicrobiia</taxon>
        <taxon>Verrucomicrobiales</taxon>
        <taxon>Verrucomicrobiaceae</taxon>
        <taxon>Phragmitibacter</taxon>
    </lineage>
</organism>
<dbReference type="Gene3D" id="2.30.42.10">
    <property type="match status" value="1"/>
</dbReference>
<feature type="domain" description="PDZ" evidence="3">
    <location>
        <begin position="162"/>
        <end position="237"/>
    </location>
</feature>
<comment type="caution">
    <text evidence="4">The sequence shown here is derived from an EMBL/GenBank/DDBJ whole genome shotgun (WGS) entry which is preliminary data.</text>
</comment>
<dbReference type="RefSeq" id="WP_138085391.1">
    <property type="nucleotide sequence ID" value="NZ_VAUV01000004.1"/>
</dbReference>
<dbReference type="InterPro" id="IPR036034">
    <property type="entry name" value="PDZ_sf"/>
</dbReference>
<dbReference type="AlphaFoldDB" id="A0A5R8KHK0"/>
<dbReference type="SUPFAM" id="SSF50156">
    <property type="entry name" value="PDZ domain-like"/>
    <property type="match status" value="1"/>
</dbReference>
<dbReference type="PROSITE" id="PS50106">
    <property type="entry name" value="PDZ"/>
    <property type="match status" value="1"/>
</dbReference>
<keyword evidence="2" id="KW-0732">Signal</keyword>
<dbReference type="PANTHER" id="PTHR22939:SF129">
    <property type="entry name" value="SERINE PROTEASE HTRA2, MITOCHONDRIAL"/>
    <property type="match status" value="1"/>
</dbReference>
<dbReference type="InterPro" id="IPR009003">
    <property type="entry name" value="Peptidase_S1_PA"/>
</dbReference>
<gene>
    <name evidence="4" type="ORF">FEM03_06565</name>
</gene>
<comment type="similarity">
    <text evidence="1">Belongs to the peptidase S1C family.</text>
</comment>
<dbReference type="Gene3D" id="2.40.10.120">
    <property type="match status" value="2"/>
</dbReference>
<evidence type="ECO:0000256" key="1">
    <source>
        <dbReference type="ARBA" id="ARBA00010541"/>
    </source>
</evidence>
<name>A0A5R8KHK0_9BACT</name>
<dbReference type="OrthoDB" id="189567at2"/>
<dbReference type="EMBL" id="VAUV01000004">
    <property type="protein sequence ID" value="TLD71796.1"/>
    <property type="molecule type" value="Genomic_DNA"/>
</dbReference>
<feature type="signal peptide" evidence="2">
    <location>
        <begin position="1"/>
        <end position="24"/>
    </location>
</feature>
<accession>A0A5R8KHK0</accession>
<evidence type="ECO:0000259" key="3">
    <source>
        <dbReference type="PROSITE" id="PS50106"/>
    </source>
</evidence>
<feature type="chain" id="PRO_5024345434" evidence="2">
    <location>
        <begin position="25"/>
        <end position="342"/>
    </location>
</feature>
<protein>
    <submittedName>
        <fullName evidence="4">PDZ domain-containing protein</fullName>
    </submittedName>
</protein>